<evidence type="ECO:0000313" key="7">
    <source>
        <dbReference type="Proteomes" id="UP000649799"/>
    </source>
</evidence>
<protein>
    <submittedName>
        <fullName evidence="6">Peroxidase</fullName>
    </submittedName>
</protein>
<evidence type="ECO:0000256" key="4">
    <source>
        <dbReference type="ARBA" id="ARBA00023002"/>
    </source>
</evidence>
<keyword evidence="7" id="KW-1185">Reference proteome</keyword>
<dbReference type="RefSeq" id="WP_166144638.1">
    <property type="nucleotide sequence ID" value="NZ_JAANYN010000002.1"/>
</dbReference>
<dbReference type="PANTHER" id="PTHR30521">
    <property type="entry name" value="DEFERROCHELATASE/PEROXIDASE"/>
    <property type="match status" value="1"/>
</dbReference>
<dbReference type="GO" id="GO:0004601">
    <property type="term" value="F:peroxidase activity"/>
    <property type="evidence" value="ECO:0007669"/>
    <property type="project" value="UniProtKB-KW"/>
</dbReference>
<proteinExistence type="predicted"/>
<accession>A0ABX0H8Q9</accession>
<keyword evidence="2 6" id="KW-0575">Peroxidase</keyword>
<keyword evidence="5" id="KW-0408">Iron</keyword>
<sequence>MTILEKDDIQGLLIRGHGNLSSASYLLYTFTDPAKAKFFLQEIIPKVTTASEKPEEQALQIALTYEGLAFLKLPPPLLSSFCREFKEGMSEIQRQFILGDTGENAPQNWTWGEKNIHLMLMVFGKDLEKLESTLSQIKILTASFQVELLHTLPTGMLHAQKEHFGFRDDISRPIIRELLKEVPGDTAGTFPAGEFIMGYKNLYDEYAPSPTVPDVLDKEGKLPYHPDDATLKDLGKNGTYLVFRQMEQKVHAFWQYMRAQSSDKASAIALASKMVGRWPDGSPLTLCPNQPDPNLSEANDFGFWNEDKAGLKCPIGSHIRRTNPRDHLVTENTQKDSTEMAAKHRMIRKGRPYGPPVTPELKPEEMLDSMEDDRERGLHFICMVTDIRRQFEFVQNNWVNFHKFGGLENDADPIIGNHYQDESRKTNEFSIPKYPVRRKLNNLPNFTIIKGGAYFFFPGIRALQYMANYD</sequence>
<dbReference type="PROSITE" id="PS51404">
    <property type="entry name" value="DYP_PEROXIDASE"/>
    <property type="match status" value="1"/>
</dbReference>
<dbReference type="InterPro" id="IPR006314">
    <property type="entry name" value="Dyp_peroxidase"/>
</dbReference>
<gene>
    <name evidence="6" type="ORF">G9Q97_07145</name>
</gene>
<comment type="caution">
    <text evidence="6">The sequence shown here is derived from an EMBL/GenBank/DDBJ whole genome shotgun (WGS) entry which is preliminary data.</text>
</comment>
<evidence type="ECO:0000313" key="6">
    <source>
        <dbReference type="EMBL" id="NHE56587.1"/>
    </source>
</evidence>
<comment type="cofactor">
    <cofactor evidence="1">
        <name>heme b</name>
        <dbReference type="ChEBI" id="CHEBI:60344"/>
    </cofactor>
</comment>
<dbReference type="InterPro" id="IPR011008">
    <property type="entry name" value="Dimeric_a/b-barrel"/>
</dbReference>
<name>A0ABX0H8Q9_9BACT</name>
<dbReference type="SUPFAM" id="SSF54909">
    <property type="entry name" value="Dimeric alpha+beta barrel"/>
    <property type="match status" value="1"/>
</dbReference>
<reference evidence="6 7" key="1">
    <citation type="submission" date="2020-03" db="EMBL/GenBank/DDBJ databases">
        <title>Cyclobacterium plantarum sp. nov., a marine bacterium isolated from a coastal-marine wetland.</title>
        <authorList>
            <person name="Sanchez-Porro C."/>
            <person name="Ventosa A."/>
            <person name="Amoozegar M."/>
        </authorList>
    </citation>
    <scope>NUCLEOTIDE SEQUENCE [LARGE SCALE GENOMIC DNA]</scope>
    <source>
        <strain evidence="6 7">GBPx2</strain>
    </source>
</reference>
<evidence type="ECO:0000256" key="1">
    <source>
        <dbReference type="ARBA" id="ARBA00001970"/>
    </source>
</evidence>
<organism evidence="6 7">
    <name type="scientific">Cyclobacterium plantarum</name>
    <dbReference type="NCBI Taxonomy" id="2716263"/>
    <lineage>
        <taxon>Bacteria</taxon>
        <taxon>Pseudomonadati</taxon>
        <taxon>Bacteroidota</taxon>
        <taxon>Cytophagia</taxon>
        <taxon>Cytophagales</taxon>
        <taxon>Cyclobacteriaceae</taxon>
        <taxon>Cyclobacterium</taxon>
    </lineage>
</organism>
<dbReference type="EMBL" id="JAANYN010000002">
    <property type="protein sequence ID" value="NHE56587.1"/>
    <property type="molecule type" value="Genomic_DNA"/>
</dbReference>
<dbReference type="PANTHER" id="PTHR30521:SF5">
    <property type="entry name" value="BLR4509 PROTEIN"/>
    <property type="match status" value="1"/>
</dbReference>
<evidence type="ECO:0000256" key="5">
    <source>
        <dbReference type="ARBA" id="ARBA00023004"/>
    </source>
</evidence>
<evidence type="ECO:0000256" key="2">
    <source>
        <dbReference type="ARBA" id="ARBA00022559"/>
    </source>
</evidence>
<keyword evidence="3" id="KW-0479">Metal-binding</keyword>
<dbReference type="Proteomes" id="UP000649799">
    <property type="component" value="Unassembled WGS sequence"/>
</dbReference>
<evidence type="ECO:0000256" key="3">
    <source>
        <dbReference type="ARBA" id="ARBA00022723"/>
    </source>
</evidence>
<keyword evidence="4" id="KW-0560">Oxidoreductase</keyword>